<dbReference type="EMBL" id="BMAR01000001">
    <property type="protein sequence ID" value="GFR41248.1"/>
    <property type="molecule type" value="Genomic_DNA"/>
</dbReference>
<comment type="caution">
    <text evidence="3">The sequence shown here is derived from an EMBL/GenBank/DDBJ whole genome shotgun (WGS) entry which is preliminary data.</text>
</comment>
<evidence type="ECO:0000256" key="2">
    <source>
        <dbReference type="SAM" id="SignalP"/>
    </source>
</evidence>
<name>A0AAD3DGR6_9CHLO</name>
<feature type="region of interest" description="Disordered" evidence="1">
    <location>
        <begin position="348"/>
        <end position="392"/>
    </location>
</feature>
<feature type="compositionally biased region" description="Acidic residues" evidence="1">
    <location>
        <begin position="217"/>
        <end position="226"/>
    </location>
</feature>
<feature type="non-terminal residue" evidence="3">
    <location>
        <position position="569"/>
    </location>
</feature>
<accession>A0AAD3DGR6</accession>
<feature type="chain" id="PRO_5042095229" evidence="2">
    <location>
        <begin position="23"/>
        <end position="569"/>
    </location>
</feature>
<feature type="compositionally biased region" description="Pro residues" evidence="1">
    <location>
        <begin position="376"/>
        <end position="387"/>
    </location>
</feature>
<protein>
    <submittedName>
        <fullName evidence="3">Uncharacterized protein</fullName>
    </submittedName>
</protein>
<feature type="non-terminal residue" evidence="3">
    <location>
        <position position="1"/>
    </location>
</feature>
<sequence>PSLSSDVGCALSCWALAALAEAGGVRKATAKAAAGRQAGGGGGQGRQEAAGGRLPVEALARDCLQVTAAALLYGTLQLAAAVHRDNSNPTSSSASATAAAGAAAAAAAPLAAAVLTAASPLSCQAAVAIPAAVGRVLCPWHVAALQQQLHITRLMLLAGCLLPPSYYVTTTTHGDGGDNGCQAAATAATTATAAAKAKASELPQGAEKGSPSSKQPEEEEEEEEEEKQQQQRQRLQSRLLEGCLSVLSTAPPGAEGLCLQALRLALRGELLRAPLHAAHAAAAELPRRNPRLALAAAGMPYNSAASADAPFPLPSTPPDAEAVAEVLFESYAASWLSLISQRRLAAGTKDASSSNTDTAAAAATAPYTAGSDAPAAQPPQPPQPPQPQLLLPRPDPLELVAVSLQGQRGSRLPAPSQWQLMEAHLLPASASASSTSSVRQQQQQGVAGTQQQQQQQVQQAQPYHPVGCALMLCLGLETSSGGSRAGRGAGGAGGGAGGAGGAGGGGGVLRWLTAGPKLQAALQAAYLFRAGEMLPQPPDESSEGSWREPLVRWGLAGLCHRYLCSEDGA</sequence>
<keyword evidence="2" id="KW-0732">Signal</keyword>
<evidence type="ECO:0000256" key="1">
    <source>
        <dbReference type="SAM" id="MobiDB-lite"/>
    </source>
</evidence>
<dbReference type="Proteomes" id="UP001054857">
    <property type="component" value="Unassembled WGS sequence"/>
</dbReference>
<dbReference type="PANTHER" id="PTHR47605:SF2">
    <property type="entry name" value="TRANSCRIPTIONAL ELONGATION REGULATOR MINIYO"/>
    <property type="match status" value="1"/>
</dbReference>
<dbReference type="AlphaFoldDB" id="A0AAD3DGR6"/>
<feature type="region of interest" description="Disordered" evidence="1">
    <location>
        <begin position="195"/>
        <end position="234"/>
    </location>
</feature>
<reference evidence="3 4" key="1">
    <citation type="journal article" date="2021" name="Sci. Rep.">
        <title>Genome sequencing of the multicellular alga Astrephomene provides insights into convergent evolution of germ-soma differentiation.</title>
        <authorList>
            <person name="Yamashita S."/>
            <person name="Yamamoto K."/>
            <person name="Matsuzaki R."/>
            <person name="Suzuki S."/>
            <person name="Yamaguchi H."/>
            <person name="Hirooka S."/>
            <person name="Minakuchi Y."/>
            <person name="Miyagishima S."/>
            <person name="Kawachi M."/>
            <person name="Toyoda A."/>
            <person name="Nozaki H."/>
        </authorList>
    </citation>
    <scope>NUCLEOTIDE SEQUENCE [LARGE SCALE GENOMIC DNA]</scope>
    <source>
        <strain evidence="3 4">NIES-4017</strain>
    </source>
</reference>
<evidence type="ECO:0000313" key="4">
    <source>
        <dbReference type="Proteomes" id="UP001054857"/>
    </source>
</evidence>
<dbReference type="InterPro" id="IPR055326">
    <property type="entry name" value="MINIYO"/>
</dbReference>
<gene>
    <name evidence="3" type="ORF">Agub_g1922</name>
</gene>
<organism evidence="3 4">
    <name type="scientific">Astrephomene gubernaculifera</name>
    <dbReference type="NCBI Taxonomy" id="47775"/>
    <lineage>
        <taxon>Eukaryota</taxon>
        <taxon>Viridiplantae</taxon>
        <taxon>Chlorophyta</taxon>
        <taxon>core chlorophytes</taxon>
        <taxon>Chlorophyceae</taxon>
        <taxon>CS clade</taxon>
        <taxon>Chlamydomonadales</taxon>
        <taxon>Astrephomenaceae</taxon>
        <taxon>Astrephomene</taxon>
    </lineage>
</organism>
<feature type="compositionally biased region" description="Low complexity" evidence="1">
    <location>
        <begin position="350"/>
        <end position="375"/>
    </location>
</feature>
<proteinExistence type="predicted"/>
<dbReference type="PANTHER" id="PTHR47605">
    <property type="entry name" value="TRANSCRIPTIONAL ELONGATION REGULATOR MINIYO"/>
    <property type="match status" value="1"/>
</dbReference>
<keyword evidence="4" id="KW-1185">Reference proteome</keyword>
<evidence type="ECO:0000313" key="3">
    <source>
        <dbReference type="EMBL" id="GFR41248.1"/>
    </source>
</evidence>
<feature type="signal peptide" evidence="2">
    <location>
        <begin position="1"/>
        <end position="22"/>
    </location>
</feature>